<dbReference type="SMART" id="SM00278">
    <property type="entry name" value="HhH1"/>
    <property type="match status" value="2"/>
</dbReference>
<dbReference type="Gene3D" id="2.30.30.940">
    <property type="match status" value="1"/>
</dbReference>
<comment type="caution">
    <text evidence="6">The sequence shown here is derived from an EMBL/GenBank/DDBJ whole genome shotgun (WGS) entry which is preliminary data.</text>
</comment>
<dbReference type="Pfam" id="PF14490">
    <property type="entry name" value="HHH_RecD2"/>
    <property type="match status" value="1"/>
</dbReference>
<dbReference type="GO" id="GO:0006310">
    <property type="term" value="P:DNA recombination"/>
    <property type="evidence" value="ECO:0007669"/>
    <property type="project" value="InterPro"/>
</dbReference>
<dbReference type="InterPro" id="IPR027417">
    <property type="entry name" value="P-loop_NTPase"/>
</dbReference>
<feature type="domain" description="Helix-hairpin-helix DNA-binding motif class 1" evidence="4">
    <location>
        <begin position="123"/>
        <end position="142"/>
    </location>
</feature>
<dbReference type="Pfam" id="PF13245">
    <property type="entry name" value="AAA_19"/>
    <property type="match status" value="1"/>
</dbReference>
<dbReference type="GO" id="GO:0003677">
    <property type="term" value="F:DNA binding"/>
    <property type="evidence" value="ECO:0007669"/>
    <property type="project" value="UniProtKB-UniRule"/>
</dbReference>
<dbReference type="CDD" id="cd18809">
    <property type="entry name" value="SF1_C_RecD"/>
    <property type="match status" value="1"/>
</dbReference>
<feature type="domain" description="AAA+ ATPase" evidence="5">
    <location>
        <begin position="337"/>
        <end position="485"/>
    </location>
</feature>
<dbReference type="GO" id="GO:0017116">
    <property type="term" value="F:single-stranded DNA helicase activity"/>
    <property type="evidence" value="ECO:0007669"/>
    <property type="project" value="TreeGrafter"/>
</dbReference>
<organism evidence="6">
    <name type="scientific">Candidatus Berkiella aquae</name>
    <dbReference type="NCBI Taxonomy" id="295108"/>
    <lineage>
        <taxon>Bacteria</taxon>
        <taxon>Pseudomonadati</taxon>
        <taxon>Pseudomonadota</taxon>
        <taxon>Gammaproteobacteria</taxon>
        <taxon>Candidatus Berkiellales</taxon>
        <taxon>Candidatus Berkiellaceae</taxon>
        <taxon>Candidatus Berkiella</taxon>
    </lineage>
</organism>
<keyword evidence="3" id="KW-0238">DNA-binding</keyword>
<sequence length="721" mass="81546">MNQSSKESLKLLGKVTKIVFNRPDNGYTVMQVERQDTHKNKVTVVGYFQAVMLGERVHFEGIWQEHPTHGQQFFAKSFTKEQENTTEEKFFIHHIDGVGPSFAQKLQQTFGDDLKEILNKSPQRLKEVSGIGQERYKRIMESWGKHQASHDTLLFLTNCEIGFSTANKIYKHYAEHTLEKISSNPYRLLDEIEGVGFHTAELLAKHLQIANDDPRRLRAGLMHVMQQETRFGHCGMAYEKCLTQTANLLKIAKAELVNEVDFLVNEKKLMPETLKEQLCLFMPTLWLQEQLISQKIKNLLAGKGSEDTQDLILTLKELEKSLTLSQEQYHALEQALQSPVFVLTGGPGVGKTTSVNTLVEIFKINHLKIALAAPTGRAAKRLQEATKSPAKTIHRLLEFDSFTEKFNFGKYHPLPIDVLIVDEASMLDVPLCAQLLEALPAHARLIFVGDVDQLSSVGPGEVLRSLIVSGQVPYFALKTIFRQEHTSQIVINAHRVNQGMLPDINNEAGVDFYQVKANEPADFLRKIAIIVGERLPARFSFSSEEIQVISPMNIGPLGVNNLNKILQETLNPGTAHKAKIKQYDGFLREGDKVIQVVNNYEKNVFNGDIGKIISIDEEHAKVKVEFEQHNIIEYLAKELDQLQLAYAITVHKSQGSEYPAVVVVLSMAQKTMLKRNLLYTAITRGKKCVVLLCEEQALRLAVNTHEVATRINKLEEWLHEY</sequence>
<dbReference type="EMBL" id="LKAJ01000002">
    <property type="protein sequence ID" value="KRG22060.1"/>
    <property type="molecule type" value="Genomic_DNA"/>
</dbReference>
<gene>
    <name evidence="6" type="primary">recD2_1</name>
    <name evidence="3" type="synonym">recD2</name>
    <name evidence="6" type="ORF">HT99x_00477</name>
    <name evidence="7" type="ORF">HT99x_014955</name>
</gene>
<dbReference type="Pfam" id="PF13538">
    <property type="entry name" value="UvrD_C_2"/>
    <property type="match status" value="1"/>
</dbReference>
<dbReference type="EC" id="5.6.2.3" evidence="3"/>
<dbReference type="STRING" id="295108.HT99x_00477"/>
<dbReference type="SUPFAM" id="SSF47781">
    <property type="entry name" value="RuvA domain 2-like"/>
    <property type="match status" value="1"/>
</dbReference>
<dbReference type="Gene3D" id="1.10.10.2220">
    <property type="match status" value="1"/>
</dbReference>
<comment type="function">
    <text evidence="3">DNA-dependent ATPase and ATP-dependent 5'-3' DNA helicase. Has no activity on blunt DNA or DNA with 3'-overhangs, requires at least 10 bases of 5'-ssDNA for helicase activity.</text>
</comment>
<reference evidence="7" key="2">
    <citation type="journal article" date="2016" name="Genome Announc.">
        <title>Draft Genome Sequences of Two Novel Amoeba-Resistant Intranuclear Bacteria, 'Candidatus Berkiella cookevillensis' and 'Candidatus Berkiella aquae'.</title>
        <authorList>
            <person name="Mehari Y.T."/>
            <person name="Arivett B.A."/>
            <person name="Farone A.L."/>
            <person name="Gunderson J.H."/>
            <person name="Farone M.B."/>
        </authorList>
    </citation>
    <scope>NUCLEOTIDE SEQUENCE</scope>
    <source>
        <strain evidence="7">HT99</strain>
    </source>
</reference>
<evidence type="ECO:0000313" key="6">
    <source>
        <dbReference type="EMBL" id="KRG22060.1"/>
    </source>
</evidence>
<protein>
    <recommendedName>
        <fullName evidence="3">ATP-dependent RecD2 DNA helicase</fullName>
        <ecNumber evidence="3">5.6.2.3</ecNumber>
    </recommendedName>
    <alternativeName>
        <fullName evidence="3">DNA 5'-3' helicase subunit RecD2</fullName>
    </alternativeName>
</protein>
<evidence type="ECO:0000256" key="3">
    <source>
        <dbReference type="HAMAP-Rule" id="MF_01488"/>
    </source>
</evidence>
<dbReference type="GO" id="GO:0016787">
    <property type="term" value="F:hydrolase activity"/>
    <property type="evidence" value="ECO:0007669"/>
    <property type="project" value="UniProtKB-KW"/>
</dbReference>
<accession>A0A0Q9YMR0</accession>
<dbReference type="AlphaFoldDB" id="A0A0Q9YMR0"/>
<dbReference type="Proteomes" id="UP000051497">
    <property type="component" value="Unassembled WGS sequence"/>
</dbReference>
<evidence type="ECO:0000259" key="5">
    <source>
        <dbReference type="SMART" id="SM00382"/>
    </source>
</evidence>
<dbReference type="GO" id="GO:0006281">
    <property type="term" value="P:DNA repair"/>
    <property type="evidence" value="ECO:0007669"/>
    <property type="project" value="InterPro"/>
</dbReference>
<dbReference type="NCBIfam" id="TIGR01448">
    <property type="entry name" value="recD_rel"/>
    <property type="match status" value="1"/>
</dbReference>
<dbReference type="InterPro" id="IPR003583">
    <property type="entry name" value="Hlx-hairpin-Hlx_DNA-bd_motif"/>
</dbReference>
<dbReference type="InterPro" id="IPR055446">
    <property type="entry name" value="RecD2_N_OB"/>
</dbReference>
<dbReference type="InterPro" id="IPR010994">
    <property type="entry name" value="RuvA_2-like"/>
</dbReference>
<dbReference type="RefSeq" id="WP_075065128.1">
    <property type="nucleotide sequence ID" value="NZ_LKAJ02000001.1"/>
</dbReference>
<dbReference type="InterPro" id="IPR041451">
    <property type="entry name" value="RecD2_SH13"/>
</dbReference>
<dbReference type="CDD" id="cd17933">
    <property type="entry name" value="DEXSc_RecD-like"/>
    <property type="match status" value="1"/>
</dbReference>
<keyword evidence="3" id="KW-0413">Isomerase</keyword>
<evidence type="ECO:0000256" key="2">
    <source>
        <dbReference type="ARBA" id="ARBA00022840"/>
    </source>
</evidence>
<keyword evidence="3 6" id="KW-0378">Hydrolase</keyword>
<feature type="domain" description="Helix-hairpin-helix DNA-binding motif class 1" evidence="4">
    <location>
        <begin position="187"/>
        <end position="206"/>
    </location>
</feature>
<dbReference type="InterPro" id="IPR029493">
    <property type="entry name" value="RecD2-like_HHH"/>
</dbReference>
<dbReference type="HAMAP" id="MF_01488">
    <property type="entry name" value="RecD2"/>
    <property type="match status" value="1"/>
</dbReference>
<dbReference type="SMART" id="SM00382">
    <property type="entry name" value="AAA"/>
    <property type="match status" value="1"/>
</dbReference>
<comment type="catalytic activity">
    <reaction evidence="3">
        <text>ATP + H2O = ADP + phosphate + H(+)</text>
        <dbReference type="Rhea" id="RHEA:13065"/>
        <dbReference type="ChEBI" id="CHEBI:15377"/>
        <dbReference type="ChEBI" id="CHEBI:15378"/>
        <dbReference type="ChEBI" id="CHEBI:30616"/>
        <dbReference type="ChEBI" id="CHEBI:43474"/>
        <dbReference type="ChEBI" id="CHEBI:456216"/>
        <dbReference type="EC" id="5.6.2.3"/>
    </reaction>
</comment>
<reference evidence="6" key="1">
    <citation type="submission" date="2015-09" db="EMBL/GenBank/DDBJ databases">
        <title>Draft Genome Sequences of Two Novel Amoeba-resistant Intranuclear Bacteria, Candidatus Berkiella cookevillensis and Candidatus Berkiella aquae.</title>
        <authorList>
            <person name="Mehari Y.T."/>
            <person name="Arivett B.A."/>
            <person name="Farone A.L."/>
            <person name="Gunderson J.H."/>
            <person name="Farone M.B."/>
        </authorList>
    </citation>
    <scope>NUCLEOTIDE SEQUENCE [LARGE SCALE GENOMIC DNA]</scope>
    <source>
        <strain evidence="6">HT99</strain>
    </source>
</reference>
<keyword evidence="2 3" id="KW-0067">ATP-binding</keyword>
<dbReference type="GO" id="GO:0005524">
    <property type="term" value="F:ATP binding"/>
    <property type="evidence" value="ECO:0007669"/>
    <property type="project" value="UniProtKB-UniRule"/>
</dbReference>
<dbReference type="Pfam" id="PF23139">
    <property type="entry name" value="OB_YrrC"/>
    <property type="match status" value="1"/>
</dbReference>
<dbReference type="PANTHER" id="PTHR43788:SF6">
    <property type="entry name" value="DNA HELICASE B"/>
    <property type="match status" value="1"/>
</dbReference>
<keyword evidence="1 3" id="KW-0547">Nucleotide-binding</keyword>
<dbReference type="OrthoDB" id="9803432at2"/>
<keyword evidence="8" id="KW-1185">Reference proteome</keyword>
<dbReference type="InterPro" id="IPR027785">
    <property type="entry name" value="UvrD-like_helicase_C"/>
</dbReference>
<reference evidence="7" key="3">
    <citation type="submission" date="2021-06" db="EMBL/GenBank/DDBJ databases">
        <title>Genomic Description and Analysis of Intracellular Bacteria, Candidatus Berkiella cookevillensis and Candidatus Berkiella aquae.</title>
        <authorList>
            <person name="Kidane D.T."/>
            <person name="Mehari Y.T."/>
            <person name="Rice F.C."/>
            <person name="Arivett B.A."/>
            <person name="Farone A.L."/>
            <person name="Berk S.G."/>
            <person name="Farone M.B."/>
        </authorList>
    </citation>
    <scope>NUCLEOTIDE SEQUENCE</scope>
    <source>
        <strain evidence="7">HT99</strain>
    </source>
</reference>
<dbReference type="EMBL" id="LKAJ02000001">
    <property type="protein sequence ID" value="MCS5712737.1"/>
    <property type="molecule type" value="Genomic_DNA"/>
</dbReference>
<dbReference type="GO" id="GO:0009338">
    <property type="term" value="C:exodeoxyribonuclease V complex"/>
    <property type="evidence" value="ECO:0007669"/>
    <property type="project" value="TreeGrafter"/>
</dbReference>
<feature type="binding site" evidence="3">
    <location>
        <begin position="348"/>
        <end position="352"/>
    </location>
    <ligand>
        <name>ATP</name>
        <dbReference type="ChEBI" id="CHEBI:30616"/>
    </ligand>
</feature>
<dbReference type="GO" id="GO:0043139">
    <property type="term" value="F:5'-3' DNA helicase activity"/>
    <property type="evidence" value="ECO:0007669"/>
    <property type="project" value="UniProtKB-UniRule"/>
</dbReference>
<dbReference type="SUPFAM" id="SSF52540">
    <property type="entry name" value="P-loop containing nucleoside triphosphate hydrolases"/>
    <property type="match status" value="2"/>
</dbReference>
<name>A0A0Q9YMR0_9GAMM</name>
<evidence type="ECO:0000313" key="8">
    <source>
        <dbReference type="Proteomes" id="UP000051497"/>
    </source>
</evidence>
<dbReference type="InterPro" id="IPR003593">
    <property type="entry name" value="AAA+_ATPase"/>
</dbReference>
<proteinExistence type="inferred from homology"/>
<dbReference type="InterPro" id="IPR050534">
    <property type="entry name" value="Coronavir_polyprotein_1ab"/>
</dbReference>
<dbReference type="Pfam" id="PF18335">
    <property type="entry name" value="SH3_13"/>
    <property type="match status" value="1"/>
</dbReference>
<dbReference type="PATRIC" id="fig|1590043.3.peg.480"/>
<evidence type="ECO:0000259" key="4">
    <source>
        <dbReference type="SMART" id="SM00278"/>
    </source>
</evidence>
<dbReference type="Gene3D" id="3.40.50.300">
    <property type="entry name" value="P-loop containing nucleotide triphosphate hydrolases"/>
    <property type="match status" value="2"/>
</dbReference>
<evidence type="ECO:0000256" key="1">
    <source>
        <dbReference type="ARBA" id="ARBA00022741"/>
    </source>
</evidence>
<dbReference type="Pfam" id="PF14520">
    <property type="entry name" value="HHH_5"/>
    <property type="match status" value="1"/>
</dbReference>
<dbReference type="Gene3D" id="1.10.150.20">
    <property type="entry name" value="5' to 3' exonuclease, C-terminal subdomain"/>
    <property type="match status" value="1"/>
</dbReference>
<dbReference type="InterPro" id="IPR006345">
    <property type="entry name" value="RecD2"/>
</dbReference>
<evidence type="ECO:0000313" key="7">
    <source>
        <dbReference type="EMBL" id="MCS5712737.1"/>
    </source>
</evidence>
<dbReference type="PANTHER" id="PTHR43788">
    <property type="entry name" value="DNA2/NAM7 HELICASE FAMILY MEMBER"/>
    <property type="match status" value="1"/>
</dbReference>
<comment type="similarity">
    <text evidence="3">Belongs to the RecD family. RecD2 subfamily.</text>
</comment>
<keyword evidence="3 6" id="KW-0347">Helicase</keyword>